<evidence type="ECO:0000313" key="1">
    <source>
        <dbReference type="EMBL" id="JAG05946.1"/>
    </source>
</evidence>
<protein>
    <submittedName>
        <fullName evidence="1">Uncharacterized protein</fullName>
    </submittedName>
</protein>
<reference evidence="1" key="2">
    <citation type="submission" date="2014-07" db="EMBL/GenBank/DDBJ databases">
        <authorList>
            <person name="Hull J."/>
        </authorList>
    </citation>
    <scope>NUCLEOTIDE SEQUENCE</scope>
</reference>
<organism evidence="1">
    <name type="scientific">Lygus hesperus</name>
    <name type="common">Western plant bug</name>
    <dbReference type="NCBI Taxonomy" id="30085"/>
    <lineage>
        <taxon>Eukaryota</taxon>
        <taxon>Metazoa</taxon>
        <taxon>Ecdysozoa</taxon>
        <taxon>Arthropoda</taxon>
        <taxon>Hexapoda</taxon>
        <taxon>Insecta</taxon>
        <taxon>Pterygota</taxon>
        <taxon>Neoptera</taxon>
        <taxon>Paraneoptera</taxon>
        <taxon>Hemiptera</taxon>
        <taxon>Heteroptera</taxon>
        <taxon>Panheteroptera</taxon>
        <taxon>Cimicomorpha</taxon>
        <taxon>Miridae</taxon>
        <taxon>Mirini</taxon>
        <taxon>Lygus</taxon>
    </lineage>
</organism>
<proteinExistence type="predicted"/>
<accession>A0A0A9WEX3</accession>
<evidence type="ECO:0000313" key="2">
    <source>
        <dbReference type="EMBL" id="JAQ17788.1"/>
    </source>
</evidence>
<dbReference type="EMBL" id="GBHO01037658">
    <property type="protein sequence ID" value="JAG05946.1"/>
    <property type="molecule type" value="Transcribed_RNA"/>
</dbReference>
<reference evidence="2" key="3">
    <citation type="journal article" date="2016" name="Gigascience">
        <title>De novo construction of an expanded transcriptome assembly for the western tarnished plant bug, Lygus hesperus.</title>
        <authorList>
            <person name="Tassone E.E."/>
            <person name="Geib S.M."/>
            <person name="Hall B."/>
            <person name="Fabrick J.A."/>
            <person name="Brent C.S."/>
            <person name="Hull J.J."/>
        </authorList>
    </citation>
    <scope>NUCLEOTIDE SEQUENCE</scope>
</reference>
<dbReference type="AlphaFoldDB" id="A0A0A9WEX3"/>
<sequence length="99" mass="11357">MHSIQDFHQQKQKLKLSGRTQSLAFSTTCEQMTCNLSFYETGPRTMNDQCIKSRSHIVGPGEVLLRYSLFDNCSNNDLFYSSLQYLPCLPDNIFLGPEQ</sequence>
<dbReference type="EMBL" id="GDHC01000841">
    <property type="protein sequence ID" value="JAQ17788.1"/>
    <property type="molecule type" value="Transcribed_RNA"/>
</dbReference>
<reference evidence="1" key="1">
    <citation type="journal article" date="2014" name="PLoS ONE">
        <title>Transcriptome-Based Identification of ABC Transporters in the Western Tarnished Plant Bug Lygus hesperus.</title>
        <authorList>
            <person name="Hull J.J."/>
            <person name="Chaney K."/>
            <person name="Geib S.M."/>
            <person name="Fabrick J.A."/>
            <person name="Brent C.S."/>
            <person name="Walsh D."/>
            <person name="Lavine L.C."/>
        </authorList>
    </citation>
    <scope>NUCLEOTIDE SEQUENCE</scope>
</reference>
<name>A0A0A9WEX3_LYGHE</name>
<gene>
    <name evidence="1" type="ORF">CM83_50824</name>
    <name evidence="2" type="ORF">g.87118</name>
</gene>